<protein>
    <submittedName>
        <fullName evidence="7">YhhN-like protein</fullName>
    </submittedName>
</protein>
<dbReference type="EMBL" id="FNTX01000001">
    <property type="protein sequence ID" value="SEE03355.1"/>
    <property type="molecule type" value="Genomic_DNA"/>
</dbReference>
<evidence type="ECO:0000256" key="3">
    <source>
        <dbReference type="ARBA" id="ARBA00022692"/>
    </source>
</evidence>
<evidence type="ECO:0000256" key="1">
    <source>
        <dbReference type="ARBA" id="ARBA00004141"/>
    </source>
</evidence>
<feature type="transmembrane region" description="Helical" evidence="6">
    <location>
        <begin position="189"/>
        <end position="207"/>
    </location>
</feature>
<dbReference type="RefSeq" id="WP_139177643.1">
    <property type="nucleotide sequence ID" value="NZ_FNTX01000001.1"/>
</dbReference>
<keyword evidence="8" id="KW-1185">Reference proteome</keyword>
<dbReference type="GO" id="GO:0016787">
    <property type="term" value="F:hydrolase activity"/>
    <property type="evidence" value="ECO:0007669"/>
    <property type="project" value="TreeGrafter"/>
</dbReference>
<feature type="transmembrane region" description="Helical" evidence="6">
    <location>
        <begin position="80"/>
        <end position="100"/>
    </location>
</feature>
<dbReference type="AlphaFoldDB" id="A0A1H5FIZ0"/>
<accession>A0A1H5FIZ0</accession>
<dbReference type="Proteomes" id="UP000199220">
    <property type="component" value="Unassembled WGS sequence"/>
</dbReference>
<keyword evidence="4 6" id="KW-1133">Transmembrane helix</keyword>
<evidence type="ECO:0000256" key="4">
    <source>
        <dbReference type="ARBA" id="ARBA00022989"/>
    </source>
</evidence>
<dbReference type="STRING" id="648782.SAMN04488554_1355"/>
<gene>
    <name evidence="7" type="ORF">SAMN04488554_1355</name>
</gene>
<dbReference type="InterPro" id="IPR012506">
    <property type="entry name" value="TMEM86B-like"/>
</dbReference>
<organism evidence="7 8">
    <name type="scientific">Ruania alba</name>
    <dbReference type="NCBI Taxonomy" id="648782"/>
    <lineage>
        <taxon>Bacteria</taxon>
        <taxon>Bacillati</taxon>
        <taxon>Actinomycetota</taxon>
        <taxon>Actinomycetes</taxon>
        <taxon>Micrococcales</taxon>
        <taxon>Ruaniaceae</taxon>
        <taxon>Ruania</taxon>
    </lineage>
</organism>
<evidence type="ECO:0000313" key="8">
    <source>
        <dbReference type="Proteomes" id="UP000199220"/>
    </source>
</evidence>
<dbReference type="GO" id="GO:0016020">
    <property type="term" value="C:membrane"/>
    <property type="evidence" value="ECO:0007669"/>
    <property type="project" value="UniProtKB-SubCell"/>
</dbReference>
<sequence>MNRAWDILAAVLIVAHLVAQAIGAQVLADSTQVLLMPALAGAVWNRPEVPRGTRSARLYAGALFFSWAGDAAPRILGDDAGFIAMVTAFGIAQACFVATFHHLRRTRLHPMVIVGYIAGFAALFAACASGAGSLLPLVAVYGVVLVAAAASATRVNLLVGVGGLVFFASDSLIGLEAFAIWYRAPAHDLLVMTSYIAAQVLIAMGMLREWRADSIEAGAMASDPTGSAQAGDGSVEQSA</sequence>
<dbReference type="PANTHER" id="PTHR31885">
    <property type="entry name" value="GH04784P"/>
    <property type="match status" value="1"/>
</dbReference>
<proteinExistence type="inferred from homology"/>
<name>A0A1H5FIZ0_9MICO</name>
<evidence type="ECO:0000256" key="5">
    <source>
        <dbReference type="ARBA" id="ARBA00023136"/>
    </source>
</evidence>
<evidence type="ECO:0000313" key="7">
    <source>
        <dbReference type="EMBL" id="SEE03355.1"/>
    </source>
</evidence>
<evidence type="ECO:0000256" key="2">
    <source>
        <dbReference type="ARBA" id="ARBA00007375"/>
    </source>
</evidence>
<dbReference type="OrthoDB" id="4227931at2"/>
<evidence type="ECO:0000256" key="6">
    <source>
        <dbReference type="SAM" id="Phobius"/>
    </source>
</evidence>
<keyword evidence="3 6" id="KW-0812">Transmembrane</keyword>
<dbReference type="PANTHER" id="PTHR31885:SF6">
    <property type="entry name" value="GH04784P"/>
    <property type="match status" value="1"/>
</dbReference>
<reference evidence="8" key="1">
    <citation type="submission" date="2016-10" db="EMBL/GenBank/DDBJ databases">
        <authorList>
            <person name="Varghese N."/>
            <person name="Submissions S."/>
        </authorList>
    </citation>
    <scope>NUCLEOTIDE SEQUENCE [LARGE SCALE GENOMIC DNA]</scope>
    <source>
        <strain evidence="8">DSM 21368</strain>
    </source>
</reference>
<feature type="transmembrane region" description="Helical" evidence="6">
    <location>
        <begin position="112"/>
        <end position="132"/>
    </location>
</feature>
<keyword evidence="5 6" id="KW-0472">Membrane</keyword>
<dbReference type="Pfam" id="PF07947">
    <property type="entry name" value="YhhN"/>
    <property type="match status" value="1"/>
</dbReference>
<feature type="transmembrane region" description="Helical" evidence="6">
    <location>
        <begin position="164"/>
        <end position="183"/>
    </location>
</feature>
<comment type="subcellular location">
    <subcellularLocation>
        <location evidence="1">Membrane</location>
        <topology evidence="1">Multi-pass membrane protein</topology>
    </subcellularLocation>
</comment>
<comment type="similarity">
    <text evidence="2">Belongs to the TMEM86 family.</text>
</comment>
<feature type="transmembrane region" description="Helical" evidence="6">
    <location>
        <begin position="138"/>
        <end position="157"/>
    </location>
</feature>